<organism evidence="1 2">
    <name type="scientific">Cetraspora pellucida</name>
    <dbReference type="NCBI Taxonomy" id="1433469"/>
    <lineage>
        <taxon>Eukaryota</taxon>
        <taxon>Fungi</taxon>
        <taxon>Fungi incertae sedis</taxon>
        <taxon>Mucoromycota</taxon>
        <taxon>Glomeromycotina</taxon>
        <taxon>Glomeromycetes</taxon>
        <taxon>Diversisporales</taxon>
        <taxon>Gigasporaceae</taxon>
        <taxon>Cetraspora</taxon>
    </lineage>
</organism>
<name>A0A9N8VGL6_9GLOM</name>
<protein>
    <submittedName>
        <fullName evidence="1">8815_t:CDS:1</fullName>
    </submittedName>
</protein>
<dbReference type="Proteomes" id="UP000789759">
    <property type="component" value="Unassembled WGS sequence"/>
</dbReference>
<keyword evidence="2" id="KW-1185">Reference proteome</keyword>
<dbReference type="EMBL" id="CAJVQA010000007">
    <property type="protein sequence ID" value="CAG8449201.1"/>
    <property type="molecule type" value="Genomic_DNA"/>
</dbReference>
<comment type="caution">
    <text evidence="1">The sequence shown here is derived from an EMBL/GenBank/DDBJ whole genome shotgun (WGS) entry which is preliminary data.</text>
</comment>
<accession>A0A9N8VGL6</accession>
<sequence>MIFMDIFQDNVKYSSFTKKKKMIKATANTLLCVNRIFYNDIREYNYYFNLRFTIKGNVKKEVRQEIVEAVRLTLEEEYTMKNFNTFKKYKRDNDLITEYSRYRAMYYYTLYLERGFEDKKNNRSILKWYKLCALYNRIPEVFCKYAERLILEYPENKEEILKYLEKAVFFGDKKAAEILYEYYNEEYYNLVKDDFLLDFYSRIMQDDNFRLDNYFGHYFIKK</sequence>
<evidence type="ECO:0000313" key="2">
    <source>
        <dbReference type="Proteomes" id="UP000789759"/>
    </source>
</evidence>
<gene>
    <name evidence="1" type="ORF">CPELLU_LOCUS38</name>
</gene>
<reference evidence="1" key="1">
    <citation type="submission" date="2021-06" db="EMBL/GenBank/DDBJ databases">
        <authorList>
            <person name="Kallberg Y."/>
            <person name="Tangrot J."/>
            <person name="Rosling A."/>
        </authorList>
    </citation>
    <scope>NUCLEOTIDE SEQUENCE</scope>
    <source>
        <strain evidence="1">FL966</strain>
    </source>
</reference>
<evidence type="ECO:0000313" key="1">
    <source>
        <dbReference type="EMBL" id="CAG8449201.1"/>
    </source>
</evidence>
<proteinExistence type="predicted"/>
<dbReference type="AlphaFoldDB" id="A0A9N8VGL6"/>